<feature type="region of interest" description="Disordered" evidence="1">
    <location>
        <begin position="79"/>
        <end position="109"/>
    </location>
</feature>
<dbReference type="Proteomes" id="UP000075886">
    <property type="component" value="Unassembled WGS sequence"/>
</dbReference>
<name>A0A182QLX7_9DIPT</name>
<reference evidence="3" key="2">
    <citation type="submission" date="2020-05" db="UniProtKB">
        <authorList>
            <consortium name="EnsemblMetazoa"/>
        </authorList>
    </citation>
    <scope>IDENTIFICATION</scope>
    <source>
        <strain evidence="3">FAR1</strain>
    </source>
</reference>
<keyword evidence="2" id="KW-1133">Transmembrane helix</keyword>
<evidence type="ECO:0000256" key="1">
    <source>
        <dbReference type="SAM" id="MobiDB-lite"/>
    </source>
</evidence>
<dbReference type="AlphaFoldDB" id="A0A182QLX7"/>
<evidence type="ECO:0000256" key="2">
    <source>
        <dbReference type="SAM" id="Phobius"/>
    </source>
</evidence>
<feature type="transmembrane region" description="Helical" evidence="2">
    <location>
        <begin position="140"/>
        <end position="160"/>
    </location>
</feature>
<reference evidence="4" key="1">
    <citation type="submission" date="2014-01" db="EMBL/GenBank/DDBJ databases">
        <title>The Genome Sequence of Anopheles farauti FAR1 (V2).</title>
        <authorList>
            <consortium name="The Broad Institute Genomics Platform"/>
            <person name="Neafsey D.E."/>
            <person name="Besansky N."/>
            <person name="Howell P."/>
            <person name="Walton C."/>
            <person name="Young S.K."/>
            <person name="Zeng Q."/>
            <person name="Gargeya S."/>
            <person name="Fitzgerald M."/>
            <person name="Haas B."/>
            <person name="Abouelleil A."/>
            <person name="Allen A.W."/>
            <person name="Alvarado L."/>
            <person name="Arachchi H.M."/>
            <person name="Berlin A.M."/>
            <person name="Chapman S.B."/>
            <person name="Gainer-Dewar J."/>
            <person name="Goldberg J."/>
            <person name="Griggs A."/>
            <person name="Gujja S."/>
            <person name="Hansen M."/>
            <person name="Howarth C."/>
            <person name="Imamovic A."/>
            <person name="Ireland A."/>
            <person name="Larimer J."/>
            <person name="McCowan C."/>
            <person name="Murphy C."/>
            <person name="Pearson M."/>
            <person name="Poon T.W."/>
            <person name="Priest M."/>
            <person name="Roberts A."/>
            <person name="Saif S."/>
            <person name="Shea T."/>
            <person name="Sisk P."/>
            <person name="Sykes S."/>
            <person name="Wortman J."/>
            <person name="Nusbaum C."/>
            <person name="Birren B."/>
        </authorList>
    </citation>
    <scope>NUCLEOTIDE SEQUENCE [LARGE SCALE GENOMIC DNA]</scope>
    <source>
        <strain evidence="4">FAR1</strain>
    </source>
</reference>
<proteinExistence type="predicted"/>
<dbReference type="EMBL" id="AXCN02000847">
    <property type="status" value="NOT_ANNOTATED_CDS"/>
    <property type="molecule type" value="Genomic_DNA"/>
</dbReference>
<keyword evidence="4" id="KW-1185">Reference proteome</keyword>
<protein>
    <submittedName>
        <fullName evidence="3">Uncharacterized protein</fullName>
    </submittedName>
</protein>
<dbReference type="VEuPathDB" id="VectorBase:AFAF012845"/>
<organism evidence="3 4">
    <name type="scientific">Anopheles farauti</name>
    <dbReference type="NCBI Taxonomy" id="69004"/>
    <lineage>
        <taxon>Eukaryota</taxon>
        <taxon>Metazoa</taxon>
        <taxon>Ecdysozoa</taxon>
        <taxon>Arthropoda</taxon>
        <taxon>Hexapoda</taxon>
        <taxon>Insecta</taxon>
        <taxon>Pterygota</taxon>
        <taxon>Neoptera</taxon>
        <taxon>Endopterygota</taxon>
        <taxon>Diptera</taxon>
        <taxon>Nematocera</taxon>
        <taxon>Culicoidea</taxon>
        <taxon>Culicidae</taxon>
        <taxon>Anophelinae</taxon>
        <taxon>Anopheles</taxon>
    </lineage>
</organism>
<accession>A0A182QLX7</accession>
<dbReference type="EnsemblMetazoa" id="AFAF012845-RA">
    <property type="protein sequence ID" value="AFAF012845-PA"/>
    <property type="gene ID" value="AFAF012845"/>
</dbReference>
<keyword evidence="2" id="KW-0472">Membrane</keyword>
<evidence type="ECO:0000313" key="3">
    <source>
        <dbReference type="EnsemblMetazoa" id="AFAF012845-PA"/>
    </source>
</evidence>
<sequence length="161" mass="17483">MDIDTTFFHMAKNDVFAYIKYQCQFRCVFLVGSGEGAASVSGKDDDTVCLPHLPGCQPGSPDRAAPSVYLPRRGLSVQQQKQQQQQQANSAQNLSKTGEGSEVEKQPALRQTLRRSGPVAVVCLEPHRDVRSSTVSCRSFVLLLVLLLLMSCCGPTGGLLL</sequence>
<evidence type="ECO:0000313" key="4">
    <source>
        <dbReference type="Proteomes" id="UP000075886"/>
    </source>
</evidence>
<keyword evidence="2" id="KW-0812">Transmembrane</keyword>
<feature type="compositionally biased region" description="Polar residues" evidence="1">
    <location>
        <begin position="88"/>
        <end position="98"/>
    </location>
</feature>